<feature type="compositionally biased region" description="Basic residues" evidence="2">
    <location>
        <begin position="111"/>
        <end position="140"/>
    </location>
</feature>
<dbReference type="SMART" id="SM00368">
    <property type="entry name" value="LRR_RI"/>
    <property type="match status" value="3"/>
</dbReference>
<dbReference type="SMART" id="SM00256">
    <property type="entry name" value="FBOX"/>
    <property type="match status" value="1"/>
</dbReference>
<keyword evidence="5" id="KW-1185">Reference proteome</keyword>
<accession>T1GTU2</accession>
<feature type="compositionally biased region" description="Low complexity" evidence="2">
    <location>
        <begin position="38"/>
        <end position="53"/>
    </location>
</feature>
<dbReference type="InterPro" id="IPR032675">
    <property type="entry name" value="LRR_dom_sf"/>
</dbReference>
<feature type="compositionally biased region" description="Polar residues" evidence="2">
    <location>
        <begin position="1"/>
        <end position="11"/>
    </location>
</feature>
<feature type="domain" description="F-box" evidence="3">
    <location>
        <begin position="165"/>
        <end position="211"/>
    </location>
</feature>
<dbReference type="GO" id="GO:0019005">
    <property type="term" value="C:SCF ubiquitin ligase complex"/>
    <property type="evidence" value="ECO:0007669"/>
    <property type="project" value="TreeGrafter"/>
</dbReference>
<dbReference type="Pfam" id="PF25372">
    <property type="entry name" value="DUF7885"/>
    <property type="match status" value="1"/>
</dbReference>
<dbReference type="SUPFAM" id="SSF81383">
    <property type="entry name" value="F-box domain"/>
    <property type="match status" value="1"/>
</dbReference>
<feature type="region of interest" description="Disordered" evidence="2">
    <location>
        <begin position="1"/>
        <end position="53"/>
    </location>
</feature>
<dbReference type="FunFam" id="3.80.10.10:FF:001197">
    <property type="entry name" value="Predicted protein"/>
    <property type="match status" value="1"/>
</dbReference>
<dbReference type="Proteomes" id="UP000015102">
    <property type="component" value="Unassembled WGS sequence"/>
</dbReference>
<dbReference type="PANTHER" id="PTHR13318">
    <property type="entry name" value="PARTNER OF PAIRED, ISOFORM B-RELATED"/>
    <property type="match status" value="1"/>
</dbReference>
<dbReference type="EnsemblMetazoa" id="MESCA007136-RA">
    <property type="protein sequence ID" value="MESCA007136-PA"/>
    <property type="gene ID" value="MESCA007136"/>
</dbReference>
<evidence type="ECO:0000313" key="5">
    <source>
        <dbReference type="Proteomes" id="UP000015102"/>
    </source>
</evidence>
<dbReference type="STRING" id="36166.T1GTU2"/>
<dbReference type="InterPro" id="IPR057207">
    <property type="entry name" value="FBXL15_LRR"/>
</dbReference>
<name>T1GTU2_MEGSC</name>
<sequence>MDDSYLSSQTELPGGYSPPPSNSAAQQKQPNQPPPTSQPTTSSASTSTSSDYQQQQNMVRFAPYSLHRNLRTFTPYLLPTTTATLQPAHLTHHQLSHLPSLPLHHVHPHPHILSHHHHQHPHHHHHSHAHHGHLPHHNTSRPKTPVSPQTDIMMLEDDEEEEEESTHIGHLYPEIIEMIFSKLAVRDRGRAAQVCTQWRDIAYTKSVWRGVTAKLHLKRSNPNLFNCLVRRGVKDIQILSMRRSLKDLVINVTHLQSLNLSGCYNVADQNLCHAFSVDLPNIKKLDLSLCKQITDTNRQASQELGSSRVGRLLQHHTHRPIVDRWGLKRLKHLNLRSCWLICDQGIGYLAGLNKETDGGNMELEYLGLQDCQRLSDIALRHIAQGLTSLKTINLSFCVSITDSGLKHLAKMANLQSLNLRSCDNISDIGMAYLTDGGSRIISLDVSFCDKISDQALTHLSQGLYRLKTLSLNQCQITDQGLLKIAKNLHSLETLNIGQCSRITDHGLKILADDLTSLRQIDLYGCTQLSSKGLEVVMKLPKLVKLNLGLWLI</sequence>
<evidence type="ECO:0000259" key="3">
    <source>
        <dbReference type="PROSITE" id="PS50181"/>
    </source>
</evidence>
<dbReference type="EMBL" id="CAQQ02009431">
    <property type="status" value="NOT_ANNOTATED_CDS"/>
    <property type="molecule type" value="Genomic_DNA"/>
</dbReference>
<evidence type="ECO:0000256" key="1">
    <source>
        <dbReference type="ARBA" id="ARBA00022786"/>
    </source>
</evidence>
<dbReference type="InterPro" id="IPR001810">
    <property type="entry name" value="F-box_dom"/>
</dbReference>
<evidence type="ECO:0000313" key="4">
    <source>
        <dbReference type="EnsemblMetazoa" id="MESCA007136-PA"/>
    </source>
</evidence>
<dbReference type="Gene3D" id="1.20.1280.50">
    <property type="match status" value="1"/>
</dbReference>
<protein>
    <recommendedName>
        <fullName evidence="3">F-box domain-containing protein</fullName>
    </recommendedName>
</protein>
<dbReference type="InterPro" id="IPR006553">
    <property type="entry name" value="Leu-rich_rpt_Cys-con_subtyp"/>
</dbReference>
<dbReference type="PROSITE" id="PS50181">
    <property type="entry name" value="FBOX"/>
    <property type="match status" value="1"/>
</dbReference>
<dbReference type="SUPFAM" id="SSF52047">
    <property type="entry name" value="RNI-like"/>
    <property type="match status" value="1"/>
</dbReference>
<dbReference type="OMA" id="DQALVHI"/>
<organism evidence="4 5">
    <name type="scientific">Megaselia scalaris</name>
    <name type="common">Humpbacked fly</name>
    <name type="synonym">Phora scalaris</name>
    <dbReference type="NCBI Taxonomy" id="36166"/>
    <lineage>
        <taxon>Eukaryota</taxon>
        <taxon>Metazoa</taxon>
        <taxon>Ecdysozoa</taxon>
        <taxon>Arthropoda</taxon>
        <taxon>Hexapoda</taxon>
        <taxon>Insecta</taxon>
        <taxon>Pterygota</taxon>
        <taxon>Neoptera</taxon>
        <taxon>Endopterygota</taxon>
        <taxon>Diptera</taxon>
        <taxon>Brachycera</taxon>
        <taxon>Muscomorpha</taxon>
        <taxon>Platypezoidea</taxon>
        <taxon>Phoridae</taxon>
        <taxon>Megaseliini</taxon>
        <taxon>Megaselia</taxon>
    </lineage>
</organism>
<dbReference type="FunFam" id="1.20.1280.50:FF:000059">
    <property type="entry name" value="Partner of Paired"/>
    <property type="match status" value="1"/>
</dbReference>
<evidence type="ECO:0000256" key="2">
    <source>
        <dbReference type="SAM" id="MobiDB-lite"/>
    </source>
</evidence>
<proteinExistence type="predicted"/>
<dbReference type="Gene3D" id="3.80.10.10">
    <property type="entry name" value="Ribonuclease Inhibitor"/>
    <property type="match status" value="3"/>
</dbReference>
<dbReference type="PANTHER" id="PTHR13318:SF190">
    <property type="entry name" value="PARTNER OF PAIRED, ISOFORM B"/>
    <property type="match status" value="1"/>
</dbReference>
<dbReference type="HOGENOM" id="CLU_016072_7_0_1"/>
<dbReference type="SMART" id="SM00367">
    <property type="entry name" value="LRR_CC"/>
    <property type="match status" value="10"/>
</dbReference>
<dbReference type="Pfam" id="PF12937">
    <property type="entry name" value="F-box-like"/>
    <property type="match status" value="1"/>
</dbReference>
<feature type="region of interest" description="Disordered" evidence="2">
    <location>
        <begin position="111"/>
        <end position="148"/>
    </location>
</feature>
<reference evidence="5" key="1">
    <citation type="submission" date="2013-02" db="EMBL/GenBank/DDBJ databases">
        <authorList>
            <person name="Hughes D."/>
        </authorList>
    </citation>
    <scope>NUCLEOTIDE SEQUENCE</scope>
    <source>
        <strain>Durham</strain>
        <strain evidence="5">NC isolate 2 -- Noor lab</strain>
    </source>
</reference>
<dbReference type="AlphaFoldDB" id="T1GTU2"/>
<dbReference type="GO" id="GO:0031146">
    <property type="term" value="P:SCF-dependent proteasomal ubiquitin-dependent protein catabolic process"/>
    <property type="evidence" value="ECO:0007669"/>
    <property type="project" value="TreeGrafter"/>
</dbReference>
<dbReference type="InterPro" id="IPR036047">
    <property type="entry name" value="F-box-like_dom_sf"/>
</dbReference>
<keyword evidence="1" id="KW-0833">Ubl conjugation pathway</keyword>
<reference evidence="4" key="2">
    <citation type="submission" date="2015-06" db="UniProtKB">
        <authorList>
            <consortium name="EnsemblMetazoa"/>
        </authorList>
    </citation>
    <scope>IDENTIFICATION</scope>
</reference>